<protein>
    <recommendedName>
        <fullName evidence="3">FecR protein domain-containing protein</fullName>
    </recommendedName>
</protein>
<reference evidence="1 2" key="1">
    <citation type="submission" date="2021-08" db="EMBL/GenBank/DDBJ databases">
        <authorList>
            <person name="Tuo L."/>
        </authorList>
    </citation>
    <scope>NUCLEOTIDE SEQUENCE [LARGE SCALE GENOMIC DNA]</scope>
    <source>
        <strain evidence="1 2">JCM 31229</strain>
    </source>
</reference>
<keyword evidence="2" id="KW-1185">Reference proteome</keyword>
<accession>A0ABS7PTB3</accession>
<gene>
    <name evidence="1" type="ORF">K7G82_19480</name>
</gene>
<dbReference type="RefSeq" id="WP_222991601.1">
    <property type="nucleotide sequence ID" value="NZ_JAINVV010000009.1"/>
</dbReference>
<evidence type="ECO:0008006" key="3">
    <source>
        <dbReference type="Google" id="ProtNLM"/>
    </source>
</evidence>
<sequence>MANNRLIVQSGLTAGAIGGTYDIFGKNAGAETVLVFDQTIAYFQGDFARGGDTIKLSDVATDFTIRIAGSNAELTSASDSIVAVIPIGVVGATIQFETAPGVYGDSRTLVFDGTNVVLGTQVITGTAAAVAPAAPPAPAAFAAGPAIESAASDEQAAAKAALAALDVPAAPAIPSADDAHAAAAAASAQIDASFFAHSAAGGGLANFIVNFA</sequence>
<evidence type="ECO:0000313" key="1">
    <source>
        <dbReference type="EMBL" id="MBY8824496.1"/>
    </source>
</evidence>
<comment type="caution">
    <text evidence="1">The sequence shown here is derived from an EMBL/GenBank/DDBJ whole genome shotgun (WGS) entry which is preliminary data.</text>
</comment>
<dbReference type="Proteomes" id="UP000706039">
    <property type="component" value="Unassembled WGS sequence"/>
</dbReference>
<name>A0ABS7PTB3_9SPHN</name>
<proteinExistence type="predicted"/>
<organism evidence="1 2">
    <name type="scientific">Sphingomonas colocasiae</name>
    <dbReference type="NCBI Taxonomy" id="1848973"/>
    <lineage>
        <taxon>Bacteria</taxon>
        <taxon>Pseudomonadati</taxon>
        <taxon>Pseudomonadota</taxon>
        <taxon>Alphaproteobacteria</taxon>
        <taxon>Sphingomonadales</taxon>
        <taxon>Sphingomonadaceae</taxon>
        <taxon>Sphingomonas</taxon>
    </lineage>
</organism>
<dbReference type="EMBL" id="JAINVV010000009">
    <property type="protein sequence ID" value="MBY8824496.1"/>
    <property type="molecule type" value="Genomic_DNA"/>
</dbReference>
<evidence type="ECO:0000313" key="2">
    <source>
        <dbReference type="Proteomes" id="UP000706039"/>
    </source>
</evidence>